<comment type="catalytic activity">
    <reaction evidence="6">
        <text>Couples ATP hydrolysis with the unwinding of duplex DNA by translocating in the 3'-5' direction.</text>
        <dbReference type="EC" id="5.6.2.4"/>
    </reaction>
</comment>
<evidence type="ECO:0000256" key="7">
    <source>
        <dbReference type="ARBA" id="ARBA00034808"/>
    </source>
</evidence>
<gene>
    <name evidence="12" type="ORF">HNQ96_001700</name>
</gene>
<dbReference type="AlphaFoldDB" id="A0A8E1WCG3"/>
<protein>
    <recommendedName>
        <fullName evidence="7">DNA 3'-5' helicase</fullName>
        <ecNumber evidence="7">5.6.2.4</ecNumber>
    </recommendedName>
</protein>
<comment type="catalytic activity">
    <reaction evidence="8">
        <text>ATP + H2O = ADP + phosphate + H(+)</text>
        <dbReference type="Rhea" id="RHEA:13065"/>
        <dbReference type="ChEBI" id="CHEBI:15377"/>
        <dbReference type="ChEBI" id="CHEBI:15378"/>
        <dbReference type="ChEBI" id="CHEBI:30616"/>
        <dbReference type="ChEBI" id="CHEBI:43474"/>
        <dbReference type="ChEBI" id="CHEBI:456216"/>
        <dbReference type="EC" id="5.6.2.4"/>
    </reaction>
</comment>
<keyword evidence="3" id="KW-0347">Helicase</keyword>
<name>A0A8E1WCG3_9HYPH</name>
<dbReference type="GO" id="GO:0031297">
    <property type="term" value="P:replication fork processing"/>
    <property type="evidence" value="ECO:0007669"/>
    <property type="project" value="TreeGrafter"/>
</dbReference>
<dbReference type="GO" id="GO:0005524">
    <property type="term" value="F:ATP binding"/>
    <property type="evidence" value="ECO:0007669"/>
    <property type="project" value="UniProtKB-KW"/>
</dbReference>
<sequence>MTNKISANELASLLGLKKVWRIDQERSLQPRSQAYLILETIRRFCYSTAYDLVPEHVPQHGALLSAPQETLEVVADFALRGARHVWTRMVNPSDQMPLGHDGYLKVWALGRPQIAADFILLDEAQDTNPVVLEVLKEQSAQIVYVGDRYQQIYEWRGAVNAMEEIATDQTTRLTQSFRFGPEIALGASHVLQMLGETQPLIGNPSLRSRIADCGDPDTILARTNASAMSALIEALNSGKTPSLVGGTGELRDMLRGVQDLKGGIPSTVPDFFGFEKWEEVVEFADTAEGSHLTTFVNLVQSRGERQLMWALGRVVDEKDGDITISTAHKAKGREWRNVRLMDDFMKSRPAKPGSEADEKRRSQERAAELRLFYVALTRARETIEVPQPLRQSLGLASPTILQASIGRTASSEKERTVSRPAVSWEPPRDWKPKNTTQPLPPPPPSNPPRKRGFFARLFGI</sequence>
<dbReference type="Pfam" id="PF00580">
    <property type="entry name" value="UvrD-helicase"/>
    <property type="match status" value="1"/>
</dbReference>
<dbReference type="InterPro" id="IPR027417">
    <property type="entry name" value="P-loop_NTPase"/>
</dbReference>
<dbReference type="Gene3D" id="3.40.50.300">
    <property type="entry name" value="P-loop containing nucleotide triphosphate hydrolases"/>
    <property type="match status" value="2"/>
</dbReference>
<evidence type="ECO:0000256" key="9">
    <source>
        <dbReference type="SAM" id="MobiDB-lite"/>
    </source>
</evidence>
<feature type="region of interest" description="Disordered" evidence="9">
    <location>
        <begin position="406"/>
        <end position="453"/>
    </location>
</feature>
<reference evidence="12 13" key="1">
    <citation type="submission" date="2020-08" db="EMBL/GenBank/DDBJ databases">
        <title>Genomic Encyclopedia of Type Strains, Phase IV (KMG-IV): sequencing the most valuable type-strain genomes for metagenomic binning, comparative biology and taxonomic classification.</title>
        <authorList>
            <person name="Goeker M."/>
        </authorList>
    </citation>
    <scope>NUCLEOTIDE SEQUENCE [LARGE SCALE GENOMIC DNA]</scope>
    <source>
        <strain evidence="12 13">DSM 17454</strain>
    </source>
</reference>
<evidence type="ECO:0000256" key="1">
    <source>
        <dbReference type="ARBA" id="ARBA00022741"/>
    </source>
</evidence>
<keyword evidence="2" id="KW-0378">Hydrolase</keyword>
<keyword evidence="4" id="KW-0067">ATP-binding</keyword>
<evidence type="ECO:0000313" key="12">
    <source>
        <dbReference type="EMBL" id="MBB6465842.1"/>
    </source>
</evidence>
<evidence type="ECO:0000259" key="11">
    <source>
        <dbReference type="Pfam" id="PF13361"/>
    </source>
</evidence>
<organism evidence="12 13">
    <name type="scientific">Aminobacter carboxidus</name>
    <dbReference type="NCBI Taxonomy" id="376165"/>
    <lineage>
        <taxon>Bacteria</taxon>
        <taxon>Pseudomonadati</taxon>
        <taxon>Pseudomonadota</taxon>
        <taxon>Alphaproteobacteria</taxon>
        <taxon>Hyphomicrobiales</taxon>
        <taxon>Phyllobacteriaceae</taxon>
        <taxon>Aminobacter</taxon>
    </lineage>
</organism>
<evidence type="ECO:0000256" key="2">
    <source>
        <dbReference type="ARBA" id="ARBA00022801"/>
    </source>
</evidence>
<dbReference type="InterPro" id="IPR000212">
    <property type="entry name" value="DNA_helicase_UvrD/REP"/>
</dbReference>
<accession>A0A8E1WCG3</accession>
<evidence type="ECO:0000256" key="3">
    <source>
        <dbReference type="ARBA" id="ARBA00022806"/>
    </source>
</evidence>
<evidence type="ECO:0000256" key="6">
    <source>
        <dbReference type="ARBA" id="ARBA00034617"/>
    </source>
</evidence>
<dbReference type="Proteomes" id="UP000532373">
    <property type="component" value="Unassembled WGS sequence"/>
</dbReference>
<dbReference type="SUPFAM" id="SSF52540">
    <property type="entry name" value="P-loop containing nucleoside triphosphate hydrolases"/>
    <property type="match status" value="1"/>
</dbReference>
<evidence type="ECO:0000313" key="13">
    <source>
        <dbReference type="Proteomes" id="UP000532373"/>
    </source>
</evidence>
<dbReference type="InterPro" id="IPR014017">
    <property type="entry name" value="DNA_helicase_UvrD-like_C"/>
</dbReference>
<proteinExistence type="predicted"/>
<dbReference type="EC" id="5.6.2.4" evidence="7"/>
<dbReference type="EMBL" id="JACHGI010000002">
    <property type="protein sequence ID" value="MBB6465842.1"/>
    <property type="molecule type" value="Genomic_DNA"/>
</dbReference>
<evidence type="ECO:0000259" key="10">
    <source>
        <dbReference type="Pfam" id="PF00580"/>
    </source>
</evidence>
<feature type="compositionally biased region" description="Pro residues" evidence="9">
    <location>
        <begin position="438"/>
        <end position="447"/>
    </location>
</feature>
<dbReference type="InterPro" id="IPR014016">
    <property type="entry name" value="UvrD-like_ATP-bd"/>
</dbReference>
<feature type="domain" description="UvrD-like helicase C-terminal" evidence="11">
    <location>
        <begin position="306"/>
        <end position="381"/>
    </location>
</feature>
<comment type="caution">
    <text evidence="12">The sequence shown here is derived from an EMBL/GenBank/DDBJ whole genome shotgun (WGS) entry which is preliminary data.</text>
</comment>
<keyword evidence="1" id="KW-0547">Nucleotide-binding</keyword>
<dbReference type="GO" id="GO:0000724">
    <property type="term" value="P:double-strand break repair via homologous recombination"/>
    <property type="evidence" value="ECO:0007669"/>
    <property type="project" value="TreeGrafter"/>
</dbReference>
<dbReference type="Pfam" id="PF13361">
    <property type="entry name" value="UvrD_C"/>
    <property type="match status" value="1"/>
</dbReference>
<dbReference type="GO" id="GO:0016787">
    <property type="term" value="F:hydrolase activity"/>
    <property type="evidence" value="ECO:0007669"/>
    <property type="project" value="UniProtKB-KW"/>
</dbReference>
<feature type="domain" description="UvrD-like helicase ATP-binding" evidence="10">
    <location>
        <begin position="116"/>
        <end position="160"/>
    </location>
</feature>
<dbReference type="PANTHER" id="PTHR11070:SF30">
    <property type="entry name" value="F-BOX DNA HELICASE 1"/>
    <property type="match status" value="1"/>
</dbReference>
<evidence type="ECO:0000256" key="4">
    <source>
        <dbReference type="ARBA" id="ARBA00022840"/>
    </source>
</evidence>
<dbReference type="GO" id="GO:0043138">
    <property type="term" value="F:3'-5' DNA helicase activity"/>
    <property type="evidence" value="ECO:0007669"/>
    <property type="project" value="UniProtKB-EC"/>
</dbReference>
<dbReference type="GO" id="GO:0003677">
    <property type="term" value="F:DNA binding"/>
    <property type="evidence" value="ECO:0007669"/>
    <property type="project" value="InterPro"/>
</dbReference>
<evidence type="ECO:0000256" key="5">
    <source>
        <dbReference type="ARBA" id="ARBA00023235"/>
    </source>
</evidence>
<keyword evidence="5" id="KW-0413">Isomerase</keyword>
<dbReference type="PANTHER" id="PTHR11070">
    <property type="entry name" value="UVRD / RECB / PCRA DNA HELICASE FAMILY MEMBER"/>
    <property type="match status" value="1"/>
</dbReference>
<evidence type="ECO:0000256" key="8">
    <source>
        <dbReference type="ARBA" id="ARBA00048988"/>
    </source>
</evidence>